<evidence type="ECO:0000256" key="14">
    <source>
        <dbReference type="SAM" id="Phobius"/>
    </source>
</evidence>
<feature type="binding site" evidence="12">
    <location>
        <position position="115"/>
    </location>
    <ligand>
        <name>NADPH</name>
        <dbReference type="ChEBI" id="CHEBI:57783"/>
    </ligand>
</feature>
<reference evidence="17" key="1">
    <citation type="submission" date="2016-10" db="EMBL/GenBank/DDBJ databases">
        <authorList>
            <person name="Varghese N."/>
            <person name="Submissions S."/>
        </authorList>
    </citation>
    <scope>NUCLEOTIDE SEQUENCE [LARGE SCALE GENOMIC DNA]</scope>
    <source>
        <strain evidence="17">LMG 26383,CCUG 61248,R- 45681</strain>
    </source>
</reference>
<dbReference type="NCBIfam" id="NF004976">
    <property type="entry name" value="PRK06349.1"/>
    <property type="match status" value="1"/>
</dbReference>
<feature type="transmembrane region" description="Helical" evidence="14">
    <location>
        <begin position="12"/>
        <end position="31"/>
    </location>
</feature>
<feature type="binding site" evidence="12">
    <location>
        <position position="200"/>
    </location>
    <ligand>
        <name>L-homoserine</name>
        <dbReference type="ChEBI" id="CHEBI:57476"/>
    </ligand>
</feature>
<dbReference type="InterPro" id="IPR016204">
    <property type="entry name" value="HDH"/>
</dbReference>
<dbReference type="UniPathway" id="UPA00051">
    <property type="reaction ID" value="UER00465"/>
</dbReference>
<keyword evidence="17" id="KW-1185">Reference proteome</keyword>
<keyword evidence="14" id="KW-0812">Transmembrane</keyword>
<feature type="domain" description="ACT" evidence="15">
    <location>
        <begin position="359"/>
        <end position="448"/>
    </location>
</feature>
<dbReference type="EMBL" id="FOAN01000001">
    <property type="protein sequence ID" value="SEK52839.1"/>
    <property type="molecule type" value="Genomic_DNA"/>
</dbReference>
<dbReference type="Gene3D" id="3.30.70.260">
    <property type="match status" value="1"/>
</dbReference>
<dbReference type="SUPFAM" id="SSF55021">
    <property type="entry name" value="ACT-like"/>
    <property type="match status" value="1"/>
</dbReference>
<comment type="similarity">
    <text evidence="3 13">Belongs to the homoserine dehydrogenase family.</text>
</comment>
<dbReference type="PANTHER" id="PTHR43331">
    <property type="entry name" value="HOMOSERINE DEHYDROGENASE"/>
    <property type="match status" value="1"/>
</dbReference>
<evidence type="ECO:0000256" key="13">
    <source>
        <dbReference type="RuleBase" id="RU004171"/>
    </source>
</evidence>
<feature type="active site" description="Proton donor" evidence="11">
    <location>
        <position position="215"/>
    </location>
</feature>
<accession>A0A1H7HRF1</accession>
<protein>
    <recommendedName>
        <fullName evidence="5">Homoserine dehydrogenase</fullName>
        <ecNumber evidence="4">1.1.1.3</ecNumber>
    </recommendedName>
</protein>
<dbReference type="InterPro" id="IPR002912">
    <property type="entry name" value="ACT_dom"/>
</dbReference>
<evidence type="ECO:0000256" key="5">
    <source>
        <dbReference type="ARBA" id="ARBA00013376"/>
    </source>
</evidence>
<evidence type="ECO:0000256" key="4">
    <source>
        <dbReference type="ARBA" id="ARBA00013213"/>
    </source>
</evidence>
<evidence type="ECO:0000256" key="6">
    <source>
        <dbReference type="ARBA" id="ARBA00022605"/>
    </source>
</evidence>
<evidence type="ECO:0000313" key="16">
    <source>
        <dbReference type="EMBL" id="SEK52839.1"/>
    </source>
</evidence>
<keyword evidence="14" id="KW-1133">Transmembrane helix</keyword>
<comment type="pathway">
    <text evidence="1">Amino-acid biosynthesis; L-threonine biosynthesis; L-threonine from L-aspartate: step 3/5.</text>
</comment>
<keyword evidence="10" id="KW-0486">Methionine biosynthesis</keyword>
<evidence type="ECO:0000313" key="17">
    <source>
        <dbReference type="Proteomes" id="UP000199664"/>
    </source>
</evidence>
<dbReference type="InterPro" id="IPR001342">
    <property type="entry name" value="HDH_cat"/>
</dbReference>
<evidence type="ECO:0000256" key="10">
    <source>
        <dbReference type="ARBA" id="ARBA00023167"/>
    </source>
</evidence>
<dbReference type="CDD" id="cd04881">
    <property type="entry name" value="ACT_HSDH-Hom"/>
    <property type="match status" value="1"/>
</dbReference>
<evidence type="ECO:0000256" key="1">
    <source>
        <dbReference type="ARBA" id="ARBA00005056"/>
    </source>
</evidence>
<comment type="pathway">
    <text evidence="2">Amino-acid biosynthesis; L-methionine biosynthesis via de novo pathway; L-homoserine from L-aspartate: step 3/3.</text>
</comment>
<evidence type="ECO:0000256" key="11">
    <source>
        <dbReference type="PIRSR" id="PIRSR000098-1"/>
    </source>
</evidence>
<dbReference type="PANTHER" id="PTHR43331:SF1">
    <property type="entry name" value="HOMOSERINE DEHYDROGENASE"/>
    <property type="match status" value="1"/>
</dbReference>
<evidence type="ECO:0000256" key="2">
    <source>
        <dbReference type="ARBA" id="ARBA00005062"/>
    </source>
</evidence>
<evidence type="ECO:0000259" key="15">
    <source>
        <dbReference type="PROSITE" id="PS51671"/>
    </source>
</evidence>
<dbReference type="Pfam" id="PF00742">
    <property type="entry name" value="Homoserine_dh"/>
    <property type="match status" value="1"/>
</dbReference>
<dbReference type="SUPFAM" id="SSF55347">
    <property type="entry name" value="Glyceraldehyde-3-phosphate dehydrogenase-like, C-terminal domain"/>
    <property type="match status" value="1"/>
</dbReference>
<sequence length="448" mass="46567">MTMHAASSEIRPLRVGIAGLGTVGAAVAGILKRQENALAARCGRPIRVTAVSARNRNRDRGIDLSGFAWFDDPVALAASPEIDCLVELIGGSDGPAKTAVETALSAGKHVVTANKALLAAHGVALAELAEANGAALAFEASSAGGIPVVKTLREALSGNNVSRLYGILNGTCNYILSRMELEGLTFEACLKDAQRLGYAEADPTFDVEGFDTAHKLAILTSLAFGTKIDAEAIHVEGISSITPLDLKMADELGYRIKLLGVAERTKTGIEQRVHPTMVPKSSAIAQVMGVTNAVTIDADAVREITLVGPGAGGGPTASAVIADIADVARGTAGQPFGMPVARLEQPTRAPMQRHEGGYYIRLAVADRPGAAAAIATRMAQADISLESIVQRRSEIAAQRDPGGRSGAPVPVVLITYATSEQAIRGALEKVSADGHIAEAPQVIRIERE</sequence>
<evidence type="ECO:0000256" key="3">
    <source>
        <dbReference type="ARBA" id="ARBA00006753"/>
    </source>
</evidence>
<dbReference type="GO" id="GO:0050661">
    <property type="term" value="F:NADP binding"/>
    <property type="evidence" value="ECO:0007669"/>
    <property type="project" value="InterPro"/>
</dbReference>
<evidence type="ECO:0000256" key="7">
    <source>
        <dbReference type="ARBA" id="ARBA00022697"/>
    </source>
</evidence>
<organism evidence="16 17">
    <name type="scientific">Bosea lupini</name>
    <dbReference type="NCBI Taxonomy" id="1036779"/>
    <lineage>
        <taxon>Bacteria</taxon>
        <taxon>Pseudomonadati</taxon>
        <taxon>Pseudomonadota</taxon>
        <taxon>Alphaproteobacteria</taxon>
        <taxon>Hyphomicrobiales</taxon>
        <taxon>Boseaceae</taxon>
        <taxon>Bosea</taxon>
    </lineage>
</organism>
<dbReference type="Gene3D" id="3.30.360.10">
    <property type="entry name" value="Dihydrodipicolinate Reductase, domain 2"/>
    <property type="match status" value="1"/>
</dbReference>
<gene>
    <name evidence="16" type="ORF">SAMN04515666_101738</name>
</gene>
<keyword evidence="8 12" id="KW-0521">NADP</keyword>
<dbReference type="STRING" id="1036779.SAMN04515666_101738"/>
<dbReference type="GO" id="GO:0009086">
    <property type="term" value="P:methionine biosynthetic process"/>
    <property type="evidence" value="ECO:0007669"/>
    <property type="project" value="UniProtKB-KW"/>
</dbReference>
<dbReference type="InterPro" id="IPR036291">
    <property type="entry name" value="NAD(P)-bd_dom_sf"/>
</dbReference>
<dbReference type="InterPro" id="IPR045865">
    <property type="entry name" value="ACT-like_dom_sf"/>
</dbReference>
<dbReference type="SUPFAM" id="SSF51735">
    <property type="entry name" value="NAD(P)-binding Rossmann-fold domains"/>
    <property type="match status" value="1"/>
</dbReference>
<keyword evidence="7" id="KW-0791">Threonine biosynthesis</keyword>
<dbReference type="InterPro" id="IPR019811">
    <property type="entry name" value="HDH_CS"/>
</dbReference>
<dbReference type="Pfam" id="PF01842">
    <property type="entry name" value="ACT"/>
    <property type="match status" value="1"/>
</dbReference>
<evidence type="ECO:0000256" key="8">
    <source>
        <dbReference type="ARBA" id="ARBA00022857"/>
    </source>
</evidence>
<evidence type="ECO:0000256" key="9">
    <source>
        <dbReference type="ARBA" id="ARBA00023002"/>
    </source>
</evidence>
<dbReference type="GO" id="GO:0009088">
    <property type="term" value="P:threonine biosynthetic process"/>
    <property type="evidence" value="ECO:0007669"/>
    <property type="project" value="UniProtKB-UniPathway"/>
</dbReference>
<proteinExistence type="inferred from homology"/>
<dbReference type="InterPro" id="IPR005106">
    <property type="entry name" value="Asp/hSer_DH_NAD-bd"/>
</dbReference>
<keyword evidence="14" id="KW-0472">Membrane</keyword>
<dbReference type="FunFam" id="3.30.360.10:FF:000005">
    <property type="entry name" value="Homoserine dehydrogenase"/>
    <property type="match status" value="1"/>
</dbReference>
<dbReference type="PROSITE" id="PS01042">
    <property type="entry name" value="HOMOSER_DHGENASE"/>
    <property type="match status" value="1"/>
</dbReference>
<evidence type="ECO:0000256" key="12">
    <source>
        <dbReference type="PIRSR" id="PIRSR000098-2"/>
    </source>
</evidence>
<dbReference type="GO" id="GO:0004412">
    <property type="term" value="F:homoserine dehydrogenase activity"/>
    <property type="evidence" value="ECO:0007669"/>
    <property type="project" value="UniProtKB-EC"/>
</dbReference>
<keyword evidence="9" id="KW-0560">Oxidoreductase</keyword>
<dbReference type="PIRSF" id="PIRSF000098">
    <property type="entry name" value="Homoser_dehydrog"/>
    <property type="match status" value="1"/>
</dbReference>
<dbReference type="Proteomes" id="UP000199664">
    <property type="component" value="Unassembled WGS sequence"/>
</dbReference>
<dbReference type="PROSITE" id="PS51671">
    <property type="entry name" value="ACT"/>
    <property type="match status" value="1"/>
</dbReference>
<dbReference type="UniPathway" id="UPA00050">
    <property type="reaction ID" value="UER00063"/>
</dbReference>
<feature type="binding site" evidence="12">
    <location>
        <begin position="18"/>
        <end position="25"/>
    </location>
    <ligand>
        <name>NADP(+)</name>
        <dbReference type="ChEBI" id="CHEBI:58349"/>
    </ligand>
</feature>
<dbReference type="Gene3D" id="3.40.50.720">
    <property type="entry name" value="NAD(P)-binding Rossmann-like Domain"/>
    <property type="match status" value="1"/>
</dbReference>
<dbReference type="AlphaFoldDB" id="A0A1H7HRF1"/>
<keyword evidence="6" id="KW-0028">Amino-acid biosynthesis</keyword>
<dbReference type="EC" id="1.1.1.3" evidence="4"/>
<dbReference type="Pfam" id="PF03447">
    <property type="entry name" value="NAD_binding_3"/>
    <property type="match status" value="1"/>
</dbReference>
<name>A0A1H7HRF1_9HYPH</name>